<name>A0A075B7D6_HUMAN</name>
<dbReference type="Proteomes" id="UP000005640">
    <property type="component" value="Chromosome 17"/>
</dbReference>
<reference evidence="1" key="4">
    <citation type="submission" date="2025-08" db="UniProtKB">
        <authorList>
            <consortium name="Ensembl"/>
        </authorList>
    </citation>
    <scope>IDENTIFICATION</scope>
</reference>
<dbReference type="AlphaFoldDB" id="A0A075B7D6"/>
<reference evidence="1" key="5">
    <citation type="submission" date="2025-09" db="UniProtKB">
        <authorList>
            <consortium name="Ensembl"/>
        </authorList>
    </citation>
    <scope>IDENTIFICATION</scope>
</reference>
<reference evidence="1 2" key="2">
    <citation type="journal article" date="2004" name="Nature">
        <title>Finishing the euchromatic sequence of the human genome.</title>
        <authorList>
            <consortium name="International Human Genome Sequencing Consortium"/>
        </authorList>
    </citation>
    <scope>NUCLEOTIDE SEQUENCE [LARGE SCALE GENOMIC DNA]</scope>
</reference>
<dbReference type="HGNC" id="HGNC:11547">
    <property type="gene designation" value="TAF15"/>
</dbReference>
<dbReference type="GeneTree" id="ENSGT00940000156438"/>
<evidence type="ECO:0000313" key="2">
    <source>
        <dbReference type="Proteomes" id="UP000005640"/>
    </source>
</evidence>
<evidence type="ECO:0007829" key="3">
    <source>
        <dbReference type="PeptideAtlas" id="A0A075B7D6"/>
    </source>
</evidence>
<dbReference type="OpenTargets" id="ENSG00000270647"/>
<organism evidence="1 2">
    <name type="scientific">Homo sapiens</name>
    <name type="common">Human</name>
    <dbReference type="NCBI Taxonomy" id="9606"/>
    <lineage>
        <taxon>Eukaryota</taxon>
        <taxon>Metazoa</taxon>
        <taxon>Chordata</taxon>
        <taxon>Craniata</taxon>
        <taxon>Vertebrata</taxon>
        <taxon>Euteleostomi</taxon>
        <taxon>Mammalia</taxon>
        <taxon>Eutheria</taxon>
        <taxon>Euarchontoglires</taxon>
        <taxon>Primates</taxon>
        <taxon>Haplorrhini</taxon>
        <taxon>Catarrhini</taxon>
        <taxon>Hominidae</taxon>
        <taxon>Homo</taxon>
    </lineage>
</organism>
<dbReference type="OrthoDB" id="76445at2759"/>
<proteinExistence type="evidence at protein level"/>
<dbReference type="Bgee" id="ENSG00000270647">
    <property type="expression patterns" value="Expressed in endometrium and 103 other cell types or tissues"/>
</dbReference>
<dbReference type="EMBL" id="AC015849">
    <property type="status" value="NOT_ANNOTATED_CDS"/>
    <property type="molecule type" value="Genomic_DNA"/>
</dbReference>
<dbReference type="Ensembl" id="ENST00000603427.6">
    <property type="protein sequence ID" value="ENSP00000474436.2"/>
    <property type="gene ID" value="ENSG00000270647.8"/>
</dbReference>
<accession>A0A075B7D6</accession>
<dbReference type="ExpressionAtlas" id="A0A075B7D6">
    <property type="expression patterns" value="baseline and differential"/>
</dbReference>
<sequence>MSARPRASHLAASYLSFPILEVELGLPDSPIHQILEVTVSLGVSSKVILPMEIQAAKAMDKHHKAILAMGKRLIPLMDRTTAVTPVMDKVSQVIHSPMVVMRIKSRAHIASNHIITRDSSKTWNHQEAKVEEHLPMTSQTMVNKIHMTSSQAMINIKAHMMSSQIMISSMIPIVKTSSPIIHKGKTTATTHKMTVVM</sequence>
<dbReference type="UCSC" id="uc060edo.1">
    <property type="organism name" value="human"/>
</dbReference>
<gene>
    <name evidence="1" type="primary">TAF15</name>
</gene>
<dbReference type="VEuPathDB" id="HostDB:ENSG00000270647"/>
<dbReference type="ChiTaRS" id="TAF15">
    <property type="organism name" value="human"/>
</dbReference>
<reference evidence="1 2" key="1">
    <citation type="journal article" date="2001" name="Nature">
        <title>Initial sequencing and analysis of the human genome.</title>
        <authorList>
            <consortium name="International Human Genome Sequencing Consortium"/>
            <person name="Lander E.S."/>
            <person name="Linton L.M."/>
            <person name="Birren B."/>
            <person name="Nusbaum C."/>
            <person name="Zody M.C."/>
            <person name="Baldwin J."/>
            <person name="Devon K."/>
            <person name="Dewar K."/>
            <person name="Doyle M."/>
            <person name="FitzHugh W."/>
            <person name="Funke R."/>
            <person name="Gage D."/>
            <person name="Harris K."/>
            <person name="Heaford A."/>
            <person name="Howland J."/>
            <person name="Kann L."/>
            <person name="Lehoczky J."/>
            <person name="LeVine R."/>
            <person name="McEwan P."/>
            <person name="McKernan K."/>
            <person name="Meldrim J."/>
            <person name="Mesirov J.P."/>
            <person name="Miranda C."/>
            <person name="Morris W."/>
            <person name="Naylor J."/>
            <person name="Raymond C."/>
            <person name="Rosetti M."/>
            <person name="Santos R."/>
            <person name="Sheridan A."/>
            <person name="Sougnez C."/>
            <person name="Stange-Thomann N."/>
            <person name="Stojanovic N."/>
            <person name="Subramanian A."/>
            <person name="Wyman D."/>
            <person name="Rogers J."/>
            <person name="Sulston J."/>
            <person name="Ainscough R."/>
            <person name="Beck S."/>
            <person name="Bentley D."/>
            <person name="Burton J."/>
            <person name="Clee C."/>
            <person name="Carter N."/>
            <person name="Coulson A."/>
            <person name="Deadman R."/>
            <person name="Deloukas P."/>
            <person name="Dunham A."/>
            <person name="Dunham I."/>
            <person name="Durbin R."/>
            <person name="French L."/>
            <person name="Grafham D."/>
            <person name="Gregory S."/>
            <person name="Hubbard T."/>
            <person name="Humphray S."/>
            <person name="Hunt A."/>
            <person name="Jones M."/>
            <person name="Lloyd C."/>
            <person name="McMurray A."/>
            <person name="Matthews L."/>
            <person name="Mercer S."/>
            <person name="Milne S."/>
            <person name="Mullikin J.C."/>
            <person name="Mungall A."/>
            <person name="Plumb R."/>
            <person name="Ross M."/>
            <person name="Shownkeen R."/>
            <person name="Sims S."/>
            <person name="Waterston R.H."/>
            <person name="Wilson R.K."/>
            <person name="Hillier L.W."/>
            <person name="McPherson J.D."/>
            <person name="Marra M.A."/>
            <person name="Mardis E.R."/>
            <person name="Fulton L.A."/>
            <person name="Chinwalla A.T."/>
            <person name="Pepin K.H."/>
            <person name="Gish W.R."/>
            <person name="Chissoe S.L."/>
            <person name="Wendl M.C."/>
            <person name="Delehaunty K.D."/>
            <person name="Miner T.L."/>
            <person name="Delehaunty A."/>
            <person name="Kramer J.B."/>
            <person name="Cook L.L."/>
            <person name="Fulton R.S."/>
            <person name="Johnson D.L."/>
            <person name="Minx P.J."/>
            <person name="Clifton S.W."/>
            <person name="Hawkins T."/>
            <person name="Branscomb E."/>
            <person name="Predki P."/>
            <person name="Richardson P."/>
            <person name="Wenning S."/>
            <person name="Slezak T."/>
            <person name="Doggett N."/>
            <person name="Cheng J.F."/>
            <person name="Olsen A."/>
            <person name="Lucas S."/>
            <person name="Elkin C."/>
            <person name="Uberbacher E."/>
            <person name="Frazier M."/>
            <person name="Gibbs R.A."/>
            <person name="Muzny D.M."/>
            <person name="Scherer S.E."/>
            <person name="Bouck J.B."/>
            <person name="Sodergren E.J."/>
            <person name="Worley K.C."/>
            <person name="Rives C.M."/>
            <person name="Gorrell J.H."/>
            <person name="Metzker M.L."/>
            <person name="Naylor S.L."/>
            <person name="Kucherlapati R.S."/>
            <person name="Nelson D.L."/>
            <person name="Weinstock G.M."/>
            <person name="Sakaki Y."/>
            <person name="Fujiyama A."/>
            <person name="Hattori M."/>
            <person name="Yada T."/>
            <person name="Toyoda A."/>
            <person name="Itoh T."/>
            <person name="Kawagoe C."/>
            <person name="Watanabe H."/>
            <person name="Totoki Y."/>
            <person name="Taylor T."/>
            <person name="Weissenbach J."/>
            <person name="Heilig R."/>
            <person name="Saurin W."/>
            <person name="Artiguenave F."/>
            <person name="Brottier P."/>
            <person name="Bruls T."/>
            <person name="Pelletier E."/>
            <person name="Robert C."/>
            <person name="Wincker P."/>
            <person name="Smith D.R."/>
            <person name="Doucette-Stamm L."/>
            <person name="Rubenfield M."/>
            <person name="Weinstock K."/>
            <person name="Lee H.M."/>
            <person name="Dubois J."/>
            <person name="Rosenthal A."/>
            <person name="Platzer M."/>
            <person name="Nyakatura G."/>
            <person name="Taudien S."/>
            <person name="Rump A."/>
            <person name="Yang H."/>
            <person name="Yu J."/>
            <person name="Wang J."/>
            <person name="Huang G."/>
            <person name="Gu J."/>
            <person name="Hood L."/>
            <person name="Rowen L."/>
            <person name="Madan A."/>
            <person name="Qin S."/>
            <person name="Davis R.W."/>
            <person name="Federspiel N.A."/>
            <person name="Abola A.P."/>
            <person name="Proctor M.J."/>
            <person name="Myers R.M."/>
            <person name="Schmutz J."/>
            <person name="Dickson M."/>
            <person name="Grimwood J."/>
            <person name="Cox D.R."/>
            <person name="Olson M.V."/>
            <person name="Kaul R."/>
            <person name="Raymond C."/>
            <person name="Shimizu N."/>
            <person name="Kawasaki K."/>
            <person name="Minoshima S."/>
            <person name="Evans G.A."/>
            <person name="Athanasiou M."/>
            <person name="Schultz R."/>
            <person name="Roe B.A."/>
            <person name="Chen F."/>
            <person name="Pan H."/>
            <person name="Ramser J."/>
            <person name="Lehrach H."/>
            <person name="Reinhardt R."/>
            <person name="McCombie W.R."/>
            <person name="de la Bastide M."/>
            <person name="Dedhia N."/>
            <person name="Blocker H."/>
            <person name="Hornischer K."/>
            <person name="Nordsiek G."/>
            <person name="Agarwala R."/>
            <person name="Aravind L."/>
            <person name="Bailey J.A."/>
            <person name="Bateman A."/>
            <person name="Batzoglou S."/>
            <person name="Birney E."/>
            <person name="Bork P."/>
            <person name="Brown D.G."/>
            <person name="Burge C.B."/>
            <person name="Cerutti L."/>
            <person name="Chen H.C."/>
            <person name="Church D."/>
            <person name="Clamp M."/>
            <person name="Copley R.R."/>
            <person name="Doerks T."/>
            <person name="Eddy S.R."/>
            <person name="Eichler E.E."/>
            <person name="Furey T.S."/>
            <person name="Galagan J."/>
            <person name="Gilbert J.G."/>
            <person name="Harmon C."/>
            <person name="Hayashizaki Y."/>
            <person name="Haussler D."/>
            <person name="Hermjakob H."/>
            <person name="Hokamp K."/>
            <person name="Jang W."/>
            <person name="Johnson L.S."/>
            <person name="Jones T.A."/>
            <person name="Kasif S."/>
            <person name="Kaspryzk A."/>
            <person name="Kennedy S."/>
            <person name="Kent W.J."/>
            <person name="Kitts P."/>
            <person name="Koonin E.V."/>
            <person name="Korf I."/>
            <person name="Kulp D."/>
            <person name="Lancet D."/>
            <person name="Lowe T.M."/>
            <person name="McLysaght A."/>
            <person name="Mikkelsen T."/>
            <person name="Moran J.V."/>
            <person name="Mulder N."/>
            <person name="Pollara V.J."/>
            <person name="Ponting C.P."/>
            <person name="Schuler G."/>
            <person name="Schultz J."/>
            <person name="Slater G."/>
            <person name="Smit A.F."/>
            <person name="Stupka E."/>
            <person name="Szustakowski J."/>
            <person name="Thierry-Mieg D."/>
            <person name="Thierry-Mieg J."/>
            <person name="Wagner L."/>
            <person name="Wallis J."/>
            <person name="Wheeler R."/>
            <person name="Williams A."/>
            <person name="Wolf Y.I."/>
            <person name="Wolfe K.H."/>
            <person name="Yang S.P."/>
            <person name="Yeh R.F."/>
            <person name="Collins F."/>
            <person name="Guyer M.S."/>
            <person name="Peterson J."/>
            <person name="Felsenfeld A."/>
            <person name="Wetterstrand K.A."/>
            <person name="Patrinos A."/>
            <person name="Morgan M.J."/>
            <person name="de Jong P."/>
            <person name="Catanese J.J."/>
            <person name="Osoegawa K."/>
            <person name="Shizuya H."/>
            <person name="Choi S."/>
            <person name="Chen Y.J."/>
        </authorList>
    </citation>
    <scope>NUCLEOTIDE SEQUENCE [LARGE SCALE GENOMIC DNA]</scope>
</reference>
<keyword evidence="3" id="KW-1267">Proteomics identification</keyword>
<evidence type="ECO:0000313" key="1">
    <source>
        <dbReference type="Ensembl" id="ENSP00000474436.2"/>
    </source>
</evidence>
<keyword evidence="2" id="KW-1185">Reference proteome</keyword>
<dbReference type="HOGENOM" id="CLU_3394073_0_0_1"/>
<dbReference type="Ensembl" id="ENST00000603427.6">
    <property type="protein sequence ID" value="ENSP00000474436.2"/>
    <property type="gene ID" value="ENSG00000270647.7"/>
</dbReference>
<dbReference type="Antibodypedia" id="74808">
    <property type="antibodies" value="329 antibodies from 36 providers"/>
</dbReference>
<protein>
    <submittedName>
        <fullName evidence="1">TATA-box binding protein associated factor 15</fullName>
    </submittedName>
</protein>
<reference evidence="1 2" key="3">
    <citation type="journal article" date="2006" name="Nature">
        <title>DNA sequence of human chromosome 17 and analysis of rearrangement in the human lineage.</title>
        <authorList>
            <person name="Zody M.C."/>
            <person name="Garber M."/>
            <person name="Adams D.J."/>
            <person name="Sharpe T."/>
            <person name="Harrow J."/>
            <person name="Lupski J.R."/>
            <person name="Nicholson C."/>
            <person name="Searle S.M."/>
            <person name="Wilming L."/>
            <person name="Young S.K."/>
            <person name="Abouelleil A."/>
            <person name="Allen N.R."/>
            <person name="Bi W."/>
            <person name="Bloom T."/>
            <person name="Borowsky M.L."/>
            <person name="Bugalter B.E."/>
            <person name="Butler J."/>
            <person name="Chang J.L."/>
            <person name="Chen C.K."/>
            <person name="Cook A."/>
            <person name="Corum B."/>
            <person name="Cuomo C.A."/>
            <person name="de Jong P.J."/>
            <person name="DeCaprio D."/>
            <person name="Dewar K."/>
            <person name="FitzGerald M."/>
            <person name="Gilbert J."/>
            <person name="Gibson R."/>
            <person name="Gnerre S."/>
            <person name="Goldstein S."/>
            <person name="Grafham D.V."/>
            <person name="Grocock R."/>
            <person name="Hafez N."/>
            <person name="Hagopian D.S."/>
            <person name="Hart E."/>
            <person name="Norman C.H."/>
            <person name="Humphray S."/>
            <person name="Jaffe D.B."/>
            <person name="Jones M."/>
            <person name="Kamal M."/>
            <person name="Khodiyar V.K."/>
            <person name="LaButti K."/>
            <person name="Laird G."/>
            <person name="Lehoczky J."/>
            <person name="Liu X."/>
            <person name="Lokyitsang T."/>
            <person name="Loveland J."/>
            <person name="Lui A."/>
            <person name="Macdonald P."/>
            <person name="Major J.E."/>
            <person name="Matthews L."/>
            <person name="Mauceli E."/>
            <person name="McCarroll S.A."/>
            <person name="Mihalev A.H."/>
            <person name="Mudge J."/>
            <person name="Nguyen C."/>
            <person name="Nicol R."/>
            <person name="O'Leary S.B."/>
            <person name="Osoegawa K."/>
            <person name="Schwartz D.C."/>
            <person name="Shaw-Smith C."/>
            <person name="Stankiewicz P."/>
            <person name="Steward C."/>
            <person name="Swarbreck D."/>
            <person name="Venkataraman V."/>
            <person name="Whittaker C.A."/>
            <person name="Yang X."/>
            <person name="Zimmer A.R."/>
            <person name="Bradley A."/>
            <person name="Hubbard T."/>
            <person name="Birren B.W."/>
            <person name="Rogers J."/>
            <person name="Lander E.S."/>
            <person name="Nusbaum C."/>
        </authorList>
    </citation>
    <scope>NUCLEOTIDE SEQUENCE [LARGE SCALE GENOMIC DNA]</scope>
</reference>
<dbReference type="MassIVE" id="A0A075B7D6"/>